<evidence type="ECO:0000256" key="3">
    <source>
        <dbReference type="SAM" id="MobiDB-lite"/>
    </source>
</evidence>
<dbReference type="Pfam" id="PF04203">
    <property type="entry name" value="Sortase"/>
    <property type="match status" value="1"/>
</dbReference>
<dbReference type="EMBL" id="WMIB01000001">
    <property type="protein sequence ID" value="MTH51851.1"/>
    <property type="molecule type" value="Genomic_DNA"/>
</dbReference>
<accession>A0A7X2S238</accession>
<name>A0A7X2S238_9BACI</name>
<keyword evidence="6" id="KW-1185">Reference proteome</keyword>
<dbReference type="CDD" id="cd05829">
    <property type="entry name" value="Sortase_F"/>
    <property type="match status" value="1"/>
</dbReference>
<evidence type="ECO:0000256" key="4">
    <source>
        <dbReference type="SAM" id="SignalP"/>
    </source>
</evidence>
<dbReference type="Gene3D" id="2.40.260.10">
    <property type="entry name" value="Sortase"/>
    <property type="match status" value="1"/>
</dbReference>
<dbReference type="PROSITE" id="PS51257">
    <property type="entry name" value="PROKAR_LIPOPROTEIN"/>
    <property type="match status" value="1"/>
</dbReference>
<dbReference type="OrthoDB" id="525039at2"/>
<feature type="region of interest" description="Disordered" evidence="3">
    <location>
        <begin position="28"/>
        <end position="55"/>
    </location>
</feature>
<dbReference type="InterPro" id="IPR005754">
    <property type="entry name" value="Sortase"/>
</dbReference>
<dbReference type="SUPFAM" id="SSF63817">
    <property type="entry name" value="Sortase"/>
    <property type="match status" value="1"/>
</dbReference>
<gene>
    <name evidence="5" type="ORF">GKZ89_00420</name>
</gene>
<dbReference type="InterPro" id="IPR042001">
    <property type="entry name" value="Sortase_F"/>
</dbReference>
<reference evidence="5 6" key="1">
    <citation type="journal article" date="2017" name="Int. J. Syst. Evol. Microbiol.">
        <title>Bacillus mangrovi sp. nov., isolated from a sediment sample from a mangrove forest.</title>
        <authorList>
            <person name="Gupta V."/>
            <person name="Singh P.K."/>
            <person name="Korpole S."/>
            <person name="Tanuku N.R.S."/>
            <person name="Pinnaka A.K."/>
        </authorList>
    </citation>
    <scope>NUCLEOTIDE SEQUENCE [LARGE SCALE GENOMIC DNA]</scope>
    <source>
        <strain evidence="5 6">KCTC 33872</strain>
    </source>
</reference>
<evidence type="ECO:0000256" key="1">
    <source>
        <dbReference type="ARBA" id="ARBA00022801"/>
    </source>
</evidence>
<dbReference type="RefSeq" id="WP_155110415.1">
    <property type="nucleotide sequence ID" value="NZ_WMIB01000001.1"/>
</dbReference>
<proteinExistence type="predicted"/>
<evidence type="ECO:0000256" key="2">
    <source>
        <dbReference type="PIRSR" id="PIRSR605754-1"/>
    </source>
</evidence>
<evidence type="ECO:0000313" key="5">
    <source>
        <dbReference type="EMBL" id="MTH51851.1"/>
    </source>
</evidence>
<feature type="signal peptide" evidence="4">
    <location>
        <begin position="1"/>
        <end position="26"/>
    </location>
</feature>
<organism evidence="5 6">
    <name type="scientific">Metabacillus mangrovi</name>
    <dbReference type="NCBI Taxonomy" id="1491830"/>
    <lineage>
        <taxon>Bacteria</taxon>
        <taxon>Bacillati</taxon>
        <taxon>Bacillota</taxon>
        <taxon>Bacilli</taxon>
        <taxon>Bacillales</taxon>
        <taxon>Bacillaceae</taxon>
        <taxon>Metabacillus</taxon>
    </lineage>
</organism>
<dbReference type="AlphaFoldDB" id="A0A7X2S238"/>
<protein>
    <submittedName>
        <fullName evidence="5">Sortase</fullName>
    </submittedName>
</protein>
<feature type="compositionally biased region" description="Basic and acidic residues" evidence="3">
    <location>
        <begin position="28"/>
        <end position="39"/>
    </location>
</feature>
<dbReference type="InterPro" id="IPR023365">
    <property type="entry name" value="Sortase_dom-sf"/>
</dbReference>
<keyword evidence="1" id="KW-0378">Hydrolase</keyword>
<comment type="caution">
    <text evidence="5">The sequence shown here is derived from an EMBL/GenBank/DDBJ whole genome shotgun (WGS) entry which is preliminary data.</text>
</comment>
<feature type="chain" id="PRO_5038722660" evidence="4">
    <location>
        <begin position="27"/>
        <end position="209"/>
    </location>
</feature>
<feature type="active site" description="Proton donor/acceptor" evidence="2">
    <location>
        <position position="120"/>
    </location>
</feature>
<dbReference type="Proteomes" id="UP000434639">
    <property type="component" value="Unassembled WGS sequence"/>
</dbReference>
<evidence type="ECO:0000313" key="6">
    <source>
        <dbReference type="Proteomes" id="UP000434639"/>
    </source>
</evidence>
<keyword evidence="4" id="KW-0732">Signal</keyword>
<dbReference type="GO" id="GO:0016787">
    <property type="term" value="F:hydrolase activity"/>
    <property type="evidence" value="ECO:0007669"/>
    <property type="project" value="UniProtKB-KW"/>
</dbReference>
<feature type="active site" description="Acyl-thioester intermediate" evidence="2">
    <location>
        <position position="186"/>
    </location>
</feature>
<sequence length="209" mass="22744">MAKRKAPSKLILIIAFLLLAGCSAQSEQAEKREEARIEKPPVMQSASSDDTASKKVEKVESEGVIPAQLEIPEIGVKAAVEQAGLLADGSMDVPKKDENTAWFENGAKPGDAGNAVIAGHVDSKTGPSVFYRLKELQKGDEILIKSSSGETLTFTVEKAAAYPYEEAPLHEIFGADRETRLNLITCTGEFDRSKKTHLERLVIYSKLKK</sequence>